<dbReference type="EMBL" id="CP081303">
    <property type="protein sequence ID" value="QZE13195.1"/>
    <property type="molecule type" value="Genomic_DNA"/>
</dbReference>
<name>A0AC61NCG9_9BACT</name>
<gene>
    <name evidence="1" type="ORF">K4L44_11420</name>
</gene>
<protein>
    <submittedName>
        <fullName evidence="1">NYN domain-containing protein</fullName>
    </submittedName>
</protein>
<sequence length="431" mass="49300">MNFNTAILYDIENLIGGYGKTEYIQNLSLKEIFHSIQELNDGLPCIQKAYANWSDPRLKHLRDDINELGIEPIQMFGFGRGTQKNASDIQLAIDAVEIAFTHDHIKNFVIVSGDGGFSSLAKKLHEHGKYVIGCAYRKATNKIFEAVSDRFLWLEEPSTKPKLQVDGVNANDPIVMSFIRQYEPVNFVSNEHVIAIAKECLVFLSNNHDAALLLSGAGLNISIFSQIMDYRLQSFNYFSLGFVRLIDFLRFITYESNCKIIFKAPSEYRMVSKKHSINGFSDESYVTKLSNIHNKEFYRKILSKGTPMFKSFNEEVFDKVVALIDQYRLAYEGNLLSELIEKLDSLMPYSDNEIKNCLLSMVAADCFERFPEDKRISEQQLTFAPMDVMEAKVLLYEGMKAKLEKLIVDVDEDVFMSVMEVPQEVEMAEKM</sequence>
<dbReference type="Proteomes" id="UP000826212">
    <property type="component" value="Chromosome"/>
</dbReference>
<evidence type="ECO:0000313" key="1">
    <source>
        <dbReference type="EMBL" id="QZE13195.1"/>
    </source>
</evidence>
<keyword evidence="2" id="KW-1185">Reference proteome</keyword>
<reference evidence="1" key="1">
    <citation type="submission" date="2021-08" db="EMBL/GenBank/DDBJ databases">
        <title>Novel anaerobic bacterium isolated from sea squirt in East Sea, Republic of Korea.</title>
        <authorList>
            <person name="Nguyen T.H."/>
            <person name="Li Z."/>
            <person name="Lee Y.-J."/>
            <person name="Ko J."/>
            <person name="Kim S.-G."/>
        </authorList>
    </citation>
    <scope>NUCLEOTIDE SEQUENCE</scope>
    <source>
        <strain evidence="1">KCTC 25031</strain>
    </source>
</reference>
<accession>A0AC61NCG9</accession>
<organism evidence="1 2">
    <name type="scientific">Halosquirtibacter laminarini</name>
    <dbReference type="NCBI Taxonomy" id="3374600"/>
    <lineage>
        <taxon>Bacteria</taxon>
        <taxon>Pseudomonadati</taxon>
        <taxon>Bacteroidota</taxon>
        <taxon>Bacteroidia</taxon>
        <taxon>Marinilabiliales</taxon>
        <taxon>Prolixibacteraceae</taxon>
        <taxon>Halosquirtibacter</taxon>
    </lineage>
</organism>
<proteinExistence type="predicted"/>
<evidence type="ECO:0000313" key="2">
    <source>
        <dbReference type="Proteomes" id="UP000826212"/>
    </source>
</evidence>